<dbReference type="InterPro" id="IPR036271">
    <property type="entry name" value="Tet_transcr_reg_TetR-rel_C_sf"/>
</dbReference>
<dbReference type="InterPro" id="IPR009057">
    <property type="entry name" value="Homeodomain-like_sf"/>
</dbReference>
<feature type="DNA-binding region" description="H-T-H motif" evidence="2">
    <location>
        <begin position="47"/>
        <end position="66"/>
    </location>
</feature>
<keyword evidence="6" id="KW-1185">Reference proteome</keyword>
<evidence type="ECO:0000256" key="1">
    <source>
        <dbReference type="ARBA" id="ARBA00023125"/>
    </source>
</evidence>
<dbReference type="Gene3D" id="1.10.357.10">
    <property type="entry name" value="Tetracycline Repressor, domain 2"/>
    <property type="match status" value="1"/>
</dbReference>
<dbReference type="EMBL" id="JAGIKT010000008">
    <property type="protein sequence ID" value="MBP0110630.1"/>
    <property type="molecule type" value="Genomic_DNA"/>
</dbReference>
<reference evidence="5 6" key="1">
    <citation type="submission" date="2021-03" db="EMBL/GenBank/DDBJ databases">
        <title>Genome Sequence of Bradyrhizobium vignae strain ISRA400.</title>
        <authorList>
            <person name="Tisa L.S."/>
            <person name="Svistoonoff S."/>
            <person name="Hocher V."/>
            <person name="Fall S."/>
            <person name="Zaiya A."/>
            <person name="Naing D."/>
            <person name="Niang N."/>
            <person name="Diouf A."/>
            <person name="Dasylva M.C."/>
            <person name="Toure O."/>
            <person name="Gueye M."/>
            <person name="Gully D."/>
            <person name="Tisseyre P."/>
            <person name="Simpson S."/>
            <person name="Morris K."/>
            <person name="Thomas W.K."/>
        </authorList>
    </citation>
    <scope>NUCLEOTIDE SEQUENCE [LARGE SCALE GENOMIC DNA]</scope>
    <source>
        <strain evidence="5 6">ISRA400</strain>
    </source>
</reference>
<dbReference type="SUPFAM" id="SSF46689">
    <property type="entry name" value="Homeodomain-like"/>
    <property type="match status" value="1"/>
</dbReference>
<feature type="domain" description="HTH tetR-type" evidence="4">
    <location>
        <begin position="24"/>
        <end position="84"/>
    </location>
</feature>
<dbReference type="PROSITE" id="PS50977">
    <property type="entry name" value="HTH_TETR_2"/>
    <property type="match status" value="1"/>
</dbReference>
<evidence type="ECO:0000313" key="6">
    <source>
        <dbReference type="Proteomes" id="UP000669317"/>
    </source>
</evidence>
<dbReference type="PRINTS" id="PR00455">
    <property type="entry name" value="HTHTETR"/>
</dbReference>
<evidence type="ECO:0000256" key="3">
    <source>
        <dbReference type="SAM" id="MobiDB-lite"/>
    </source>
</evidence>
<dbReference type="SUPFAM" id="SSF48498">
    <property type="entry name" value="Tetracyclin repressor-like, C-terminal domain"/>
    <property type="match status" value="1"/>
</dbReference>
<feature type="region of interest" description="Disordered" evidence="3">
    <location>
        <begin position="1"/>
        <end position="23"/>
    </location>
</feature>
<keyword evidence="1 2" id="KW-0238">DNA-binding</keyword>
<dbReference type="PANTHER" id="PTHR30055:SF222">
    <property type="entry name" value="REGULATORY PROTEIN"/>
    <property type="match status" value="1"/>
</dbReference>
<gene>
    <name evidence="5" type="ORF">JWS04_05905</name>
</gene>
<protein>
    <submittedName>
        <fullName evidence="5">TetR/AcrR family transcriptional regulator</fullName>
    </submittedName>
</protein>
<accession>A0ABS3ZR50</accession>
<evidence type="ECO:0000256" key="2">
    <source>
        <dbReference type="PROSITE-ProRule" id="PRU00335"/>
    </source>
</evidence>
<dbReference type="PANTHER" id="PTHR30055">
    <property type="entry name" value="HTH-TYPE TRANSCRIPTIONAL REGULATOR RUTR"/>
    <property type="match status" value="1"/>
</dbReference>
<feature type="compositionally biased region" description="Basic and acidic residues" evidence="3">
    <location>
        <begin position="8"/>
        <end position="23"/>
    </location>
</feature>
<dbReference type="RefSeq" id="WP_209294601.1">
    <property type="nucleotide sequence ID" value="NZ_JAGIKT010000008.1"/>
</dbReference>
<comment type="caution">
    <text evidence="5">The sequence shown here is derived from an EMBL/GenBank/DDBJ whole genome shotgun (WGS) entry which is preliminary data.</text>
</comment>
<dbReference type="InterPro" id="IPR050109">
    <property type="entry name" value="HTH-type_TetR-like_transc_reg"/>
</dbReference>
<sequence length="229" mass="26294">MARKARPSLRDVEQEAEKFSTPKTEKEKAIIDAAVELFGKQGIDGATTAQIAKQANVTEKTLFRYFPTKKDLVRRVFFPLLLRIGLVQNWESFKALLREKGRDAGFRGWYVALATDRLATVSRNPQLARTVLLELVQNEELRDVMERVWRQYIWQPMLESLTELKGEGAIRKDVDVEVLARAVHCFHIGYFLTRFVFAPHVKWDDAEQIEMMADLLESGAGTRGNVVQR</sequence>
<dbReference type="Proteomes" id="UP000669317">
    <property type="component" value="Unassembled WGS sequence"/>
</dbReference>
<proteinExistence type="predicted"/>
<name>A0ABS3ZR50_9BRAD</name>
<evidence type="ECO:0000259" key="4">
    <source>
        <dbReference type="PROSITE" id="PS50977"/>
    </source>
</evidence>
<evidence type="ECO:0000313" key="5">
    <source>
        <dbReference type="EMBL" id="MBP0110630.1"/>
    </source>
</evidence>
<dbReference type="InterPro" id="IPR001647">
    <property type="entry name" value="HTH_TetR"/>
</dbReference>
<dbReference type="Pfam" id="PF00440">
    <property type="entry name" value="TetR_N"/>
    <property type="match status" value="1"/>
</dbReference>
<organism evidence="5 6">
    <name type="scientific">Bradyrhizobium vignae</name>
    <dbReference type="NCBI Taxonomy" id="1549949"/>
    <lineage>
        <taxon>Bacteria</taxon>
        <taxon>Pseudomonadati</taxon>
        <taxon>Pseudomonadota</taxon>
        <taxon>Alphaproteobacteria</taxon>
        <taxon>Hyphomicrobiales</taxon>
        <taxon>Nitrobacteraceae</taxon>
        <taxon>Bradyrhizobium</taxon>
    </lineage>
</organism>